<evidence type="ECO:0000256" key="5">
    <source>
        <dbReference type="ARBA" id="ARBA00022679"/>
    </source>
</evidence>
<keyword evidence="8 11" id="KW-0460">Magnesium</keyword>
<dbReference type="GO" id="GO:0016740">
    <property type="term" value="F:transferase activity"/>
    <property type="evidence" value="ECO:0007669"/>
    <property type="project" value="UniProtKB-UniRule"/>
</dbReference>
<evidence type="ECO:0000256" key="3">
    <source>
        <dbReference type="ARBA" id="ARBA00016337"/>
    </source>
</evidence>
<evidence type="ECO:0000256" key="4">
    <source>
        <dbReference type="ARBA" id="ARBA00022630"/>
    </source>
</evidence>
<evidence type="ECO:0000256" key="10">
    <source>
        <dbReference type="ARBA" id="ARBA00048540"/>
    </source>
</evidence>
<dbReference type="RefSeq" id="WP_119525403.1">
    <property type="nucleotide sequence ID" value="NZ_NRHC01000073.1"/>
</dbReference>
<dbReference type="AlphaFoldDB" id="A0A3A1Y791"/>
<feature type="binding site" evidence="12">
    <location>
        <position position="314"/>
    </location>
    <ligand>
        <name>Mg(2+)</name>
        <dbReference type="ChEBI" id="CHEBI:18420"/>
    </ligand>
</feature>
<keyword evidence="6 11" id="KW-0479">Metal-binding</keyword>
<evidence type="ECO:0000256" key="11">
    <source>
        <dbReference type="PIRNR" id="PIRNR006268"/>
    </source>
</evidence>
<sequence>MSNRKRIIAIIIFLIFGLTVKNLFFSESKQTSTSNLQQTSANSENTNYQMTGNVFGTSYHITFRGSELDVTPEQVEADLTKFFAQFNSEFSTYDQDSLISRFNRFDKVDTPFPVSADFATVIASADKLRTLTNGYEEITVYSLVKAWGFGPGKADDNMTPEKVQEMLQHVGPNKYSLIEEDGKYALVKHDPKVEIDLSSIAKGYAVDLVAQYFAKHGGQNYLVEIGGEIVAHGVNPNGKVWQVAIEQPREDAVNSVNTIIALKDKALATSGHYRNFRYVDGKRITHEIDPFTGYSITHNTVSLTVIADDCMTADGLSTGLYTMGADKALALAEEHNLAIFVIQYEDGKFITRESSAYRKLVSGE</sequence>
<dbReference type="OrthoDB" id="9778595at2"/>
<dbReference type="PANTHER" id="PTHR30040">
    <property type="entry name" value="THIAMINE BIOSYNTHESIS LIPOPROTEIN APBE"/>
    <property type="match status" value="1"/>
</dbReference>
<dbReference type="EMBL" id="NRHC01000073">
    <property type="protein sequence ID" value="RIY31934.1"/>
    <property type="molecule type" value="Genomic_DNA"/>
</dbReference>
<dbReference type="Gene3D" id="3.10.520.10">
    <property type="entry name" value="ApbE-like domains"/>
    <property type="match status" value="1"/>
</dbReference>
<organism evidence="13 14">
    <name type="scientific">Psittacicella hinzii</name>
    <dbReference type="NCBI Taxonomy" id="2028575"/>
    <lineage>
        <taxon>Bacteria</taxon>
        <taxon>Pseudomonadati</taxon>
        <taxon>Pseudomonadota</taxon>
        <taxon>Gammaproteobacteria</taxon>
        <taxon>Pasteurellales</taxon>
        <taxon>Psittacicellaceae</taxon>
        <taxon>Psittacicella</taxon>
    </lineage>
</organism>
<dbReference type="PANTHER" id="PTHR30040:SF2">
    <property type="entry name" value="FAD:PROTEIN FMN TRANSFERASE"/>
    <property type="match status" value="1"/>
</dbReference>
<feature type="binding site" evidence="12">
    <location>
        <position position="199"/>
    </location>
    <ligand>
        <name>Mg(2+)</name>
        <dbReference type="ChEBI" id="CHEBI:18420"/>
    </ligand>
</feature>
<comment type="catalytic activity">
    <reaction evidence="10 11">
        <text>L-threonyl-[protein] + FAD = FMN-L-threonyl-[protein] + AMP + H(+)</text>
        <dbReference type="Rhea" id="RHEA:36847"/>
        <dbReference type="Rhea" id="RHEA-COMP:11060"/>
        <dbReference type="Rhea" id="RHEA-COMP:11061"/>
        <dbReference type="ChEBI" id="CHEBI:15378"/>
        <dbReference type="ChEBI" id="CHEBI:30013"/>
        <dbReference type="ChEBI" id="CHEBI:57692"/>
        <dbReference type="ChEBI" id="CHEBI:74257"/>
        <dbReference type="ChEBI" id="CHEBI:456215"/>
        <dbReference type="EC" id="2.7.1.180"/>
    </reaction>
</comment>
<evidence type="ECO:0000256" key="2">
    <source>
        <dbReference type="ARBA" id="ARBA00011955"/>
    </source>
</evidence>
<comment type="similarity">
    <text evidence="1 11">Belongs to the ApbE family.</text>
</comment>
<evidence type="ECO:0000313" key="14">
    <source>
        <dbReference type="Proteomes" id="UP000265691"/>
    </source>
</evidence>
<comment type="caution">
    <text evidence="13">The sequence shown here is derived from an EMBL/GenBank/DDBJ whole genome shotgun (WGS) entry which is preliminary data.</text>
</comment>
<keyword evidence="5 11" id="KW-0808">Transferase</keyword>
<name>A0A3A1Y791_9GAMM</name>
<protein>
    <recommendedName>
        <fullName evidence="3 11">FAD:protein FMN transferase</fullName>
        <ecNumber evidence="2 11">2.7.1.180</ecNumber>
    </recommendedName>
    <alternativeName>
        <fullName evidence="9 11">Flavin transferase</fullName>
    </alternativeName>
</protein>
<feature type="binding site" evidence="12">
    <location>
        <position position="318"/>
    </location>
    <ligand>
        <name>Mg(2+)</name>
        <dbReference type="ChEBI" id="CHEBI:18420"/>
    </ligand>
</feature>
<evidence type="ECO:0000256" key="9">
    <source>
        <dbReference type="ARBA" id="ARBA00031306"/>
    </source>
</evidence>
<dbReference type="Proteomes" id="UP000265691">
    <property type="component" value="Unassembled WGS sequence"/>
</dbReference>
<evidence type="ECO:0000256" key="12">
    <source>
        <dbReference type="PIRSR" id="PIRSR006268-2"/>
    </source>
</evidence>
<proteinExistence type="inferred from homology"/>
<dbReference type="InterPro" id="IPR024932">
    <property type="entry name" value="ApbE"/>
</dbReference>
<dbReference type="Pfam" id="PF02424">
    <property type="entry name" value="ApbE"/>
    <property type="match status" value="1"/>
</dbReference>
<dbReference type="SUPFAM" id="SSF143631">
    <property type="entry name" value="ApbE-like"/>
    <property type="match status" value="1"/>
</dbReference>
<keyword evidence="4 11" id="KW-0285">Flavoprotein</keyword>
<gene>
    <name evidence="13" type="ORF">CKF54_05705</name>
</gene>
<reference evidence="13 14" key="1">
    <citation type="submission" date="2017-08" db="EMBL/GenBank/DDBJ databases">
        <title>Reclassification of Bisgaard taxon 37 and 44.</title>
        <authorList>
            <person name="Christensen H."/>
        </authorList>
    </citation>
    <scope>NUCLEOTIDE SEQUENCE [LARGE SCALE GENOMIC DNA]</scope>
    <source>
        <strain evidence="13 14">B96_3</strain>
    </source>
</reference>
<dbReference type="InterPro" id="IPR003374">
    <property type="entry name" value="ApbE-like_sf"/>
</dbReference>
<dbReference type="EC" id="2.7.1.180" evidence="2 11"/>
<evidence type="ECO:0000313" key="13">
    <source>
        <dbReference type="EMBL" id="RIY31934.1"/>
    </source>
</evidence>
<dbReference type="PIRSF" id="PIRSF006268">
    <property type="entry name" value="ApbE"/>
    <property type="match status" value="1"/>
</dbReference>
<evidence type="ECO:0000256" key="1">
    <source>
        <dbReference type="ARBA" id="ARBA00008282"/>
    </source>
</evidence>
<dbReference type="GO" id="GO:0046872">
    <property type="term" value="F:metal ion binding"/>
    <property type="evidence" value="ECO:0007669"/>
    <property type="project" value="UniProtKB-UniRule"/>
</dbReference>
<comment type="cofactor">
    <cofactor evidence="12">
        <name>Mg(2+)</name>
        <dbReference type="ChEBI" id="CHEBI:18420"/>
    </cofactor>
    <cofactor evidence="12">
        <name>Mn(2+)</name>
        <dbReference type="ChEBI" id="CHEBI:29035"/>
    </cofactor>
    <text evidence="12">Magnesium. Can also use manganese.</text>
</comment>
<accession>A0A3A1Y791</accession>
<keyword evidence="7 11" id="KW-0274">FAD</keyword>
<evidence type="ECO:0000256" key="7">
    <source>
        <dbReference type="ARBA" id="ARBA00022827"/>
    </source>
</evidence>
<evidence type="ECO:0000256" key="8">
    <source>
        <dbReference type="ARBA" id="ARBA00022842"/>
    </source>
</evidence>
<evidence type="ECO:0000256" key="6">
    <source>
        <dbReference type="ARBA" id="ARBA00022723"/>
    </source>
</evidence>
<keyword evidence="14" id="KW-1185">Reference proteome</keyword>